<evidence type="ECO:0000256" key="2">
    <source>
        <dbReference type="ARBA" id="ARBA00012379"/>
    </source>
</evidence>
<organism evidence="7 8">
    <name type="scientific">Bacillus thuringiensis</name>
    <dbReference type="NCBI Taxonomy" id="1428"/>
    <lineage>
        <taxon>Bacteria</taxon>
        <taxon>Bacillati</taxon>
        <taxon>Bacillota</taxon>
        <taxon>Bacilli</taxon>
        <taxon>Bacillales</taxon>
        <taxon>Bacillaceae</taxon>
        <taxon>Bacillus</taxon>
        <taxon>Bacillus cereus group</taxon>
    </lineage>
</organism>
<dbReference type="NCBIfam" id="TIGR00576">
    <property type="entry name" value="dut"/>
    <property type="match status" value="1"/>
</dbReference>
<dbReference type="GO" id="GO:0046081">
    <property type="term" value="P:dUTP catabolic process"/>
    <property type="evidence" value="ECO:0007669"/>
    <property type="project" value="InterPro"/>
</dbReference>
<dbReference type="EC" id="3.6.1.23" evidence="2"/>
<dbReference type="NCBIfam" id="NF001862">
    <property type="entry name" value="PRK00601.1"/>
    <property type="match status" value="1"/>
</dbReference>
<dbReference type="Gene3D" id="2.70.40.10">
    <property type="match status" value="1"/>
</dbReference>
<dbReference type="GO" id="GO:0006226">
    <property type="term" value="P:dUMP biosynthetic process"/>
    <property type="evidence" value="ECO:0007669"/>
    <property type="project" value="InterPro"/>
</dbReference>
<name>A0A9X7GFS5_BACTU</name>
<evidence type="ECO:0000256" key="4">
    <source>
        <dbReference type="ARBA" id="ARBA00023080"/>
    </source>
</evidence>
<dbReference type="AlphaFoldDB" id="A0A9X7GFS5"/>
<dbReference type="SUPFAM" id="SSF51283">
    <property type="entry name" value="dUTPase-like"/>
    <property type="match status" value="1"/>
</dbReference>
<dbReference type="PANTHER" id="PTHR11241:SF0">
    <property type="entry name" value="DEOXYURIDINE 5'-TRIPHOSPHATE NUCLEOTIDOHYDROLASE"/>
    <property type="match status" value="1"/>
</dbReference>
<evidence type="ECO:0000256" key="5">
    <source>
        <dbReference type="ARBA" id="ARBA00047686"/>
    </source>
</evidence>
<dbReference type="Proteomes" id="UP000223366">
    <property type="component" value="Unassembled WGS sequence"/>
</dbReference>
<feature type="domain" description="dUTPase-like" evidence="6">
    <location>
        <begin position="37"/>
        <end position="143"/>
    </location>
</feature>
<dbReference type="InterPro" id="IPR029054">
    <property type="entry name" value="dUTPase-like"/>
</dbReference>
<evidence type="ECO:0000313" key="8">
    <source>
        <dbReference type="Proteomes" id="UP000223366"/>
    </source>
</evidence>
<evidence type="ECO:0000256" key="3">
    <source>
        <dbReference type="ARBA" id="ARBA00022801"/>
    </source>
</evidence>
<dbReference type="EMBL" id="NVDU01000003">
    <property type="protein sequence ID" value="PFV35690.1"/>
    <property type="molecule type" value="Genomic_DNA"/>
</dbReference>
<dbReference type="Pfam" id="PF00692">
    <property type="entry name" value="dUTPase"/>
    <property type="match status" value="1"/>
</dbReference>
<sequence length="190" mass="21006">MELTQPYLDYQAKVNRELELRGNLLVKLIETTDESFVPQRKYPSDAGFDCRARIKESIVIEPGKRACIPLGFGINIPMHHTGDLRPRSGLTKKNGVMAAYGTIDTGYTGEVQANIFNFGDEPFYIEPGDRIAQLVVSPLAKPNKGFLSTIIDAFRTLFKGKANHVATMKLVDELVELERKNSGFGSTGVA</sequence>
<reference evidence="7 8" key="1">
    <citation type="submission" date="2017-09" db="EMBL/GenBank/DDBJ databases">
        <title>Large-scale bioinformatics analysis of Bacillus genomes uncovers conserved roles of natural products in bacterial physiology.</title>
        <authorList>
            <consortium name="Agbiome Team Llc"/>
            <person name="Bleich R.M."/>
            <person name="Grubbs K.J."/>
            <person name="Santa Maria K.C."/>
            <person name="Allen S.E."/>
            <person name="Farag S."/>
            <person name="Shank E.A."/>
            <person name="Bowers A."/>
        </authorList>
    </citation>
    <scope>NUCLEOTIDE SEQUENCE [LARGE SCALE GENOMIC DNA]</scope>
    <source>
        <strain evidence="7 8">AFS060060</strain>
    </source>
</reference>
<dbReference type="InterPro" id="IPR033704">
    <property type="entry name" value="dUTPase_trimeric"/>
</dbReference>
<comment type="catalytic activity">
    <reaction evidence="5">
        <text>dUTP + H2O = dUMP + diphosphate + H(+)</text>
        <dbReference type="Rhea" id="RHEA:10248"/>
        <dbReference type="ChEBI" id="CHEBI:15377"/>
        <dbReference type="ChEBI" id="CHEBI:15378"/>
        <dbReference type="ChEBI" id="CHEBI:33019"/>
        <dbReference type="ChEBI" id="CHEBI:61555"/>
        <dbReference type="ChEBI" id="CHEBI:246422"/>
        <dbReference type="EC" id="3.6.1.23"/>
    </reaction>
</comment>
<evidence type="ECO:0000256" key="1">
    <source>
        <dbReference type="ARBA" id="ARBA00006581"/>
    </source>
</evidence>
<keyword evidence="4" id="KW-0546">Nucleotide metabolism</keyword>
<keyword evidence="3" id="KW-0378">Hydrolase</keyword>
<dbReference type="PANTHER" id="PTHR11241">
    <property type="entry name" value="DEOXYURIDINE 5'-TRIPHOSPHATE NUCLEOTIDOHYDROLASE"/>
    <property type="match status" value="1"/>
</dbReference>
<comment type="similarity">
    <text evidence="1">Belongs to the dUTPase family.</text>
</comment>
<dbReference type="GO" id="GO:0004170">
    <property type="term" value="F:dUTP diphosphatase activity"/>
    <property type="evidence" value="ECO:0007669"/>
    <property type="project" value="UniProtKB-EC"/>
</dbReference>
<dbReference type="CDD" id="cd07557">
    <property type="entry name" value="trimeric_dUTPase"/>
    <property type="match status" value="1"/>
</dbReference>
<comment type="caution">
    <text evidence="7">The sequence shown here is derived from an EMBL/GenBank/DDBJ whole genome shotgun (WGS) entry which is preliminary data.</text>
</comment>
<accession>A0A9X7GFS5</accession>
<dbReference type="InterPro" id="IPR008181">
    <property type="entry name" value="dUTPase"/>
</dbReference>
<dbReference type="RefSeq" id="WP_098685561.1">
    <property type="nucleotide sequence ID" value="NZ_NVDU01000003.1"/>
</dbReference>
<evidence type="ECO:0000259" key="6">
    <source>
        <dbReference type="Pfam" id="PF00692"/>
    </source>
</evidence>
<gene>
    <name evidence="7" type="ORF">COK99_01325</name>
</gene>
<protein>
    <recommendedName>
        <fullName evidence="2">dUTP diphosphatase</fullName>
        <ecNumber evidence="2">3.6.1.23</ecNumber>
    </recommendedName>
</protein>
<proteinExistence type="inferred from homology"/>
<dbReference type="InterPro" id="IPR036157">
    <property type="entry name" value="dUTPase-like_sf"/>
</dbReference>
<evidence type="ECO:0000313" key="7">
    <source>
        <dbReference type="EMBL" id="PFV35690.1"/>
    </source>
</evidence>
<dbReference type="GO" id="GO:0000287">
    <property type="term" value="F:magnesium ion binding"/>
    <property type="evidence" value="ECO:0007669"/>
    <property type="project" value="InterPro"/>
</dbReference>